<evidence type="ECO:0000256" key="1">
    <source>
        <dbReference type="SAM" id="MobiDB-lite"/>
    </source>
</evidence>
<feature type="signal peptide" evidence="2">
    <location>
        <begin position="1"/>
        <end position="23"/>
    </location>
</feature>
<protein>
    <submittedName>
        <fullName evidence="3">YfdX family protein</fullName>
    </submittedName>
</protein>
<dbReference type="InterPro" id="IPR021236">
    <property type="entry name" value="Uncharacterised_YfdX"/>
</dbReference>
<evidence type="ECO:0000256" key="2">
    <source>
        <dbReference type="SAM" id="SignalP"/>
    </source>
</evidence>
<keyword evidence="2" id="KW-0732">Signal</keyword>
<accession>A0A6L3T2N8</accession>
<feature type="region of interest" description="Disordered" evidence="1">
    <location>
        <begin position="249"/>
        <end position="268"/>
    </location>
</feature>
<dbReference type="Pfam" id="PF10938">
    <property type="entry name" value="YfdX"/>
    <property type="match status" value="1"/>
</dbReference>
<dbReference type="EMBL" id="VZZK01000010">
    <property type="protein sequence ID" value="KAB1079131.1"/>
    <property type="molecule type" value="Genomic_DNA"/>
</dbReference>
<feature type="chain" id="PRO_5026738315" evidence="2">
    <location>
        <begin position="24"/>
        <end position="268"/>
    </location>
</feature>
<evidence type="ECO:0000313" key="3">
    <source>
        <dbReference type="EMBL" id="KAB1079131.1"/>
    </source>
</evidence>
<feature type="region of interest" description="Disordered" evidence="1">
    <location>
        <begin position="99"/>
        <end position="132"/>
    </location>
</feature>
<dbReference type="RefSeq" id="WP_151000295.1">
    <property type="nucleotide sequence ID" value="NZ_VZZK01000010.1"/>
</dbReference>
<feature type="compositionally biased region" description="Basic and acidic residues" evidence="1">
    <location>
        <begin position="122"/>
        <end position="132"/>
    </location>
</feature>
<feature type="compositionally biased region" description="Low complexity" evidence="1">
    <location>
        <begin position="106"/>
        <end position="121"/>
    </location>
</feature>
<proteinExistence type="predicted"/>
<dbReference type="Proteomes" id="UP000474159">
    <property type="component" value="Unassembled WGS sequence"/>
</dbReference>
<gene>
    <name evidence="3" type="ORF">F6X53_12210</name>
</gene>
<reference evidence="3 4" key="1">
    <citation type="submission" date="2019-09" db="EMBL/GenBank/DDBJ databases">
        <title>YIM 48816 draft genome.</title>
        <authorList>
            <person name="Jiang L."/>
        </authorList>
    </citation>
    <scope>NUCLEOTIDE SEQUENCE [LARGE SCALE GENOMIC DNA]</scope>
    <source>
        <strain evidence="3 4">YIM 48816</strain>
    </source>
</reference>
<keyword evidence="4" id="KW-1185">Reference proteome</keyword>
<name>A0A6L3T2N8_9HYPH</name>
<evidence type="ECO:0000313" key="4">
    <source>
        <dbReference type="Proteomes" id="UP000474159"/>
    </source>
</evidence>
<dbReference type="Gene3D" id="6.10.250.2140">
    <property type="match status" value="1"/>
</dbReference>
<dbReference type="AlphaFoldDB" id="A0A6L3T2N8"/>
<organism evidence="3 4">
    <name type="scientific">Methylobacterium soli</name>
    <dbReference type="NCBI Taxonomy" id="553447"/>
    <lineage>
        <taxon>Bacteria</taxon>
        <taxon>Pseudomonadati</taxon>
        <taxon>Pseudomonadota</taxon>
        <taxon>Alphaproteobacteria</taxon>
        <taxon>Hyphomicrobiales</taxon>
        <taxon>Methylobacteriaceae</taxon>
        <taxon>Methylobacterium</taxon>
    </lineage>
</organism>
<dbReference type="OrthoDB" id="6506866at2"/>
<comment type="caution">
    <text evidence="3">The sequence shown here is derived from an EMBL/GenBank/DDBJ whole genome shotgun (WGS) entry which is preliminary data.</text>
</comment>
<dbReference type="Gene3D" id="1.20.120.1940">
    <property type="entry name" value="YfdX protein domain"/>
    <property type="match status" value="1"/>
</dbReference>
<sequence length="268" mass="27599">MNRFRMFTAALAATTILAGAAYAADQAAPSVPQETAAQKAADRDVGKLSKDGAQAFRDLHLARIAIFGADPSQAKTLIGKAQAALDKAKTDETVFLKAEADLHPPATTGTASSDKAAAAKGDTSKGDTSKGDMTKPVAWLPVDGQLLLGEDFVATPAKASAVADANKSLAKGDRKGALEKLKLAHVDVNFTLAVLPLAKTTADVDQAAKLIDASKYYEANAVLKQAEDGMRFDMIDVIALPQKAAAAASSADHGHDAASTTASTKPAK</sequence>